<dbReference type="AlphaFoldDB" id="A0A3M8HFV5"/>
<keyword evidence="2" id="KW-1185">Reference proteome</keyword>
<evidence type="ECO:0000313" key="2">
    <source>
        <dbReference type="Proteomes" id="UP000279909"/>
    </source>
</evidence>
<evidence type="ECO:0000313" key="1">
    <source>
        <dbReference type="EMBL" id="RND01320.1"/>
    </source>
</evidence>
<proteinExistence type="predicted"/>
<protein>
    <submittedName>
        <fullName evidence="1">DUF1572 domain-containing protein</fullName>
    </submittedName>
</protein>
<organism evidence="1 2">
    <name type="scientific">Lysinibacillus halotolerans</name>
    <dbReference type="NCBI Taxonomy" id="1368476"/>
    <lineage>
        <taxon>Bacteria</taxon>
        <taxon>Bacillati</taxon>
        <taxon>Bacillota</taxon>
        <taxon>Bacilli</taxon>
        <taxon>Bacillales</taxon>
        <taxon>Bacillaceae</taxon>
        <taxon>Lysinibacillus</taxon>
    </lineage>
</organism>
<comment type="caution">
    <text evidence="1">The sequence shown here is derived from an EMBL/GenBank/DDBJ whole genome shotgun (WGS) entry which is preliminary data.</text>
</comment>
<gene>
    <name evidence="1" type="ORF">EC501_01545</name>
</gene>
<dbReference type="Gene3D" id="1.20.120.450">
    <property type="entry name" value="dinb family like domain"/>
    <property type="match status" value="1"/>
</dbReference>
<dbReference type="InterPro" id="IPR034660">
    <property type="entry name" value="DinB/YfiT-like"/>
</dbReference>
<dbReference type="SUPFAM" id="SSF109854">
    <property type="entry name" value="DinB/YfiT-like putative metalloenzymes"/>
    <property type="match status" value="1"/>
</dbReference>
<reference evidence="1 2" key="1">
    <citation type="journal article" date="2014" name="Int. J. Syst. Evol. Microbiol.">
        <title>Lysinibacillus halotolerans sp. nov., isolated from saline-alkaline soil.</title>
        <authorList>
            <person name="Kong D."/>
            <person name="Wang Y."/>
            <person name="Zhao B."/>
            <person name="Li Y."/>
            <person name="Song J."/>
            <person name="Zhai Y."/>
            <person name="Zhang C."/>
            <person name="Wang H."/>
            <person name="Chen X."/>
            <person name="Zhao B."/>
            <person name="Ruan Z."/>
        </authorList>
    </citation>
    <scope>NUCLEOTIDE SEQUENCE [LARGE SCALE GENOMIC DNA]</scope>
    <source>
        <strain evidence="1 2">MCCC 1A12703</strain>
    </source>
</reference>
<name>A0A3M8HFV5_9BACI</name>
<sequence length="54" mass="6475">MRCEKLLTDEKIESDVKGFPEVVKWWQVLGNVSTHNAYHIGQIIYIRKMLKNWK</sequence>
<dbReference type="EMBL" id="RHLQ01000002">
    <property type="protein sequence ID" value="RND01320.1"/>
    <property type="molecule type" value="Genomic_DNA"/>
</dbReference>
<accession>A0A3M8HFV5</accession>
<dbReference type="Proteomes" id="UP000279909">
    <property type="component" value="Unassembled WGS sequence"/>
</dbReference>
<dbReference type="OrthoDB" id="9798830at2"/>